<dbReference type="AlphaFoldDB" id="A0A9P8FMZ2"/>
<dbReference type="Proteomes" id="UP000729357">
    <property type="component" value="Unassembled WGS sequence"/>
</dbReference>
<keyword evidence="3" id="KW-1185">Reference proteome</keyword>
<evidence type="ECO:0000313" key="3">
    <source>
        <dbReference type="Proteomes" id="UP000729357"/>
    </source>
</evidence>
<name>A0A9P8FMZ2_AURME</name>
<sequence>MSHILAIDNKSSHNQEFEIHGWNNNQNVLVPAHATTNIHAPDGSSGAIIALYDGHEGEQAEITKKGFGGNDFFDVSNITGAGGNMTVEQKSDPGTIKGHPLFMQALNQAWAHADEKTKDNIKRSLHFDHTGRIVRMDATKDNPHLEAFVHTFDKLSYVGVGSWHGNAGNAVDNAQSGAAHGSKDILITYSDGDARPTQPNVSDHQSAPSKEDHAAHAIGITSHEHAAPEVRSNNHLTVRNGMPSPDHDDGKAPGIILSNKSAVEETYFFYDNYWNGNGTAGANFDHPLKSVHVPAGHTVFVSLPSSFKGRVQRGHLIPATWVEFQIEASNDHKAHGDVSVEQGNDGPATISATDGTKSSNGFTKMVKAEGSAYQTRSDGKRVIASTMGNWLGGPNQAAIKAQQGIRTQAYVTGGTGVPDVASANRRLAVEFY</sequence>
<proteinExistence type="predicted"/>
<comment type="caution">
    <text evidence="2">The sequence shown here is derived from an EMBL/GenBank/DDBJ whole genome shotgun (WGS) entry which is preliminary data.</text>
</comment>
<reference evidence="2" key="1">
    <citation type="journal article" date="2021" name="J Fungi (Basel)">
        <title>Virulence traits and population genomics of the black yeast Aureobasidium melanogenum.</title>
        <authorList>
            <person name="Cernosa A."/>
            <person name="Sun X."/>
            <person name="Gostincar C."/>
            <person name="Fang C."/>
            <person name="Gunde-Cimerman N."/>
            <person name="Song Z."/>
        </authorList>
    </citation>
    <scope>NUCLEOTIDE SEQUENCE</scope>
    <source>
        <strain evidence="2">EXF-9298</strain>
    </source>
</reference>
<protein>
    <submittedName>
        <fullName evidence="2">Uncharacterized protein</fullName>
    </submittedName>
</protein>
<accession>A0A9P8FMZ2</accession>
<feature type="non-terminal residue" evidence="2">
    <location>
        <position position="1"/>
    </location>
</feature>
<organism evidence="2 3">
    <name type="scientific">Aureobasidium melanogenum</name>
    <name type="common">Aureobasidium pullulans var. melanogenum</name>
    <dbReference type="NCBI Taxonomy" id="46634"/>
    <lineage>
        <taxon>Eukaryota</taxon>
        <taxon>Fungi</taxon>
        <taxon>Dikarya</taxon>
        <taxon>Ascomycota</taxon>
        <taxon>Pezizomycotina</taxon>
        <taxon>Dothideomycetes</taxon>
        <taxon>Dothideomycetidae</taxon>
        <taxon>Dothideales</taxon>
        <taxon>Saccotheciaceae</taxon>
        <taxon>Aureobasidium</taxon>
    </lineage>
</organism>
<reference evidence="2" key="2">
    <citation type="submission" date="2021-08" db="EMBL/GenBank/DDBJ databases">
        <authorList>
            <person name="Gostincar C."/>
            <person name="Sun X."/>
            <person name="Song Z."/>
            <person name="Gunde-Cimerman N."/>
        </authorList>
    </citation>
    <scope>NUCLEOTIDE SEQUENCE</scope>
    <source>
        <strain evidence="2">EXF-9298</strain>
    </source>
</reference>
<gene>
    <name evidence="2" type="ORF">KCU98_g10122</name>
</gene>
<evidence type="ECO:0000313" key="2">
    <source>
        <dbReference type="EMBL" id="KAG9977348.1"/>
    </source>
</evidence>
<feature type="compositionally biased region" description="Polar residues" evidence="1">
    <location>
        <begin position="197"/>
        <end position="208"/>
    </location>
</feature>
<feature type="region of interest" description="Disordered" evidence="1">
    <location>
        <begin position="190"/>
        <end position="214"/>
    </location>
</feature>
<dbReference type="EMBL" id="JAHFXS010001468">
    <property type="protein sequence ID" value="KAG9977348.1"/>
    <property type="molecule type" value="Genomic_DNA"/>
</dbReference>
<evidence type="ECO:0000256" key="1">
    <source>
        <dbReference type="SAM" id="MobiDB-lite"/>
    </source>
</evidence>